<name>A0A6J7DDY9_9ZZZZ</name>
<evidence type="ECO:0000313" key="1">
    <source>
        <dbReference type="EMBL" id="CAB4834666.1"/>
    </source>
</evidence>
<reference evidence="2" key="1">
    <citation type="submission" date="2020-05" db="EMBL/GenBank/DDBJ databases">
        <authorList>
            <person name="Chiriac C."/>
            <person name="Salcher M."/>
            <person name="Ghai R."/>
            <person name="Kavagutti S V."/>
        </authorList>
    </citation>
    <scope>NUCLEOTIDE SEQUENCE</scope>
</reference>
<proteinExistence type="predicted"/>
<evidence type="ECO:0000313" key="2">
    <source>
        <dbReference type="EMBL" id="CAB4868716.1"/>
    </source>
</evidence>
<dbReference type="InterPro" id="IPR011660">
    <property type="entry name" value="VapB-like"/>
</dbReference>
<gene>
    <name evidence="1" type="ORF">UFOPK3204_01564</name>
    <name evidence="2" type="ORF">UFOPK3425_00519</name>
</gene>
<dbReference type="Pfam" id="PF07704">
    <property type="entry name" value="PSK_trans_fac"/>
    <property type="match status" value="1"/>
</dbReference>
<dbReference type="EMBL" id="CAFBLV010000078">
    <property type="protein sequence ID" value="CAB4868716.1"/>
    <property type="molecule type" value="Genomic_DNA"/>
</dbReference>
<dbReference type="EMBL" id="CAFABK010000100">
    <property type="protein sequence ID" value="CAB4834666.1"/>
    <property type="molecule type" value="Genomic_DNA"/>
</dbReference>
<sequence>MSLNIKNPETHELARELAAILQTTVTSAVTLALKESIATRETGSQPVDKVERLRAISARATARVRATSGLNLHDVADGLYNAQGLPL</sequence>
<organism evidence="2">
    <name type="scientific">freshwater metagenome</name>
    <dbReference type="NCBI Taxonomy" id="449393"/>
    <lineage>
        <taxon>unclassified sequences</taxon>
        <taxon>metagenomes</taxon>
        <taxon>ecological metagenomes</taxon>
    </lineage>
</organism>
<accession>A0A6J7DDY9</accession>
<protein>
    <submittedName>
        <fullName evidence="2">Unannotated protein</fullName>
    </submittedName>
</protein>
<dbReference type="AlphaFoldDB" id="A0A6J7DDY9"/>